<proteinExistence type="predicted"/>
<reference evidence="1 2" key="1">
    <citation type="journal article" date="2016" name="Nat. Commun.">
        <title>Thousands of microbial genomes shed light on interconnected biogeochemical processes in an aquifer system.</title>
        <authorList>
            <person name="Anantharaman K."/>
            <person name="Brown C.T."/>
            <person name="Hug L.A."/>
            <person name="Sharon I."/>
            <person name="Castelle C.J."/>
            <person name="Probst A.J."/>
            <person name="Thomas B.C."/>
            <person name="Singh A."/>
            <person name="Wilkins M.J."/>
            <person name="Karaoz U."/>
            <person name="Brodie E.L."/>
            <person name="Williams K.H."/>
            <person name="Hubbard S.S."/>
            <person name="Banfield J.F."/>
        </authorList>
    </citation>
    <scope>NUCLEOTIDE SEQUENCE [LARGE SCALE GENOMIC DNA]</scope>
    <source>
        <strain evidence="2">RIFCSPLOWO2_12_FULL_64_10</strain>
    </source>
</reference>
<dbReference type="SUPFAM" id="SSF53448">
    <property type="entry name" value="Nucleotide-diphospho-sugar transferases"/>
    <property type="match status" value="1"/>
</dbReference>
<protein>
    <recommendedName>
        <fullName evidence="3">Glycosyltransferase</fullName>
    </recommendedName>
</protein>
<dbReference type="Gene3D" id="3.90.550.40">
    <property type="match status" value="1"/>
</dbReference>
<evidence type="ECO:0000313" key="2">
    <source>
        <dbReference type="Proteomes" id="UP000178606"/>
    </source>
</evidence>
<comment type="caution">
    <text evidence="1">The sequence shown here is derived from an EMBL/GenBank/DDBJ whole genome shotgun (WGS) entry which is preliminary data.</text>
</comment>
<evidence type="ECO:0000313" key="1">
    <source>
        <dbReference type="EMBL" id="OGG44104.1"/>
    </source>
</evidence>
<evidence type="ECO:0008006" key="3">
    <source>
        <dbReference type="Google" id="ProtNLM"/>
    </source>
</evidence>
<accession>A0A1F6C4I9</accession>
<dbReference type="EMBL" id="MFKF01000416">
    <property type="protein sequence ID" value="OGG44104.1"/>
    <property type="molecule type" value="Genomic_DNA"/>
</dbReference>
<dbReference type="AlphaFoldDB" id="A0A1F6C4I9"/>
<gene>
    <name evidence="1" type="ORF">A3F84_27730</name>
</gene>
<sequence>MDSESSVISVSPADLSVDIGFPCGNLLPWQTAMSLAKTVKFCTERGIECGVAVVAGSSVVTWARSKVLDTFLEGKASRLFWIDSDIVWEPKDFIRFLALSSKYDVVCGAYPQKTEAQTIVLRHPDLQTFEVNPHGLVKVQGAGLGFAVMRREVVEQVAASKPRVYDPAAGKSIADVFRTDTMDRGHESPDFRGEDMAFFADVIDLGFEVWLDPRLKLGHVGTREYRADPMAALRLEGAMDEAVADASA</sequence>
<name>A0A1F6C4I9_HANXR</name>
<organism evidence="1 2">
    <name type="scientific">Handelsmanbacteria sp. (strain RIFCSPLOWO2_12_FULL_64_10)</name>
    <dbReference type="NCBI Taxonomy" id="1817868"/>
    <lineage>
        <taxon>Bacteria</taxon>
        <taxon>Candidatus Handelsmaniibacteriota</taxon>
    </lineage>
</organism>
<dbReference type="Proteomes" id="UP000178606">
    <property type="component" value="Unassembled WGS sequence"/>
</dbReference>
<dbReference type="InterPro" id="IPR029044">
    <property type="entry name" value="Nucleotide-diphossugar_trans"/>
</dbReference>